<keyword evidence="3" id="KW-1185">Reference proteome</keyword>
<reference evidence="2 3" key="1">
    <citation type="submission" date="2014-08" db="EMBL/GenBank/DDBJ databases">
        <title>Complete genome sequence of Corynebacterium deserti GIMN1.010 (=DSM 45689), isolated from desert sand in western China.</title>
        <authorList>
            <person name="Ruckert C."/>
            <person name="Albersmeier A."/>
            <person name="Kalinowski J."/>
        </authorList>
    </citation>
    <scope>NUCLEOTIDE SEQUENCE [LARGE SCALE GENOMIC DNA]</scope>
    <source>
        <strain evidence="2 3">GIMN1.010</strain>
    </source>
</reference>
<dbReference type="Proteomes" id="UP000068067">
    <property type="component" value="Chromosome"/>
</dbReference>
<dbReference type="RefSeq" id="WP_053545241.1">
    <property type="nucleotide sequence ID" value="NZ_CP009220.1"/>
</dbReference>
<dbReference type="STRING" id="931089.CDES_09470"/>
<gene>
    <name evidence="2" type="ORF">CDES_09470</name>
</gene>
<feature type="transmembrane region" description="Helical" evidence="1">
    <location>
        <begin position="51"/>
        <end position="71"/>
    </location>
</feature>
<name>A0A0M4CYR6_9CORY</name>
<keyword evidence="1" id="KW-0472">Membrane</keyword>
<feature type="transmembrane region" description="Helical" evidence="1">
    <location>
        <begin position="24"/>
        <end position="44"/>
    </location>
</feature>
<dbReference type="EMBL" id="CP009220">
    <property type="protein sequence ID" value="ALC06282.1"/>
    <property type="molecule type" value="Genomic_DNA"/>
</dbReference>
<accession>A0A0M4CYR6</accession>
<dbReference type="PATRIC" id="fig|931089.4.peg.1912"/>
<proteinExistence type="predicted"/>
<dbReference type="AlphaFoldDB" id="A0A0M4CYR6"/>
<evidence type="ECO:0000256" key="1">
    <source>
        <dbReference type="SAM" id="Phobius"/>
    </source>
</evidence>
<dbReference type="KEGG" id="cdx:CDES_09470"/>
<organism evidence="2 3">
    <name type="scientific">Corynebacterium deserti GIMN1.010</name>
    <dbReference type="NCBI Taxonomy" id="931089"/>
    <lineage>
        <taxon>Bacteria</taxon>
        <taxon>Bacillati</taxon>
        <taxon>Actinomycetota</taxon>
        <taxon>Actinomycetes</taxon>
        <taxon>Mycobacteriales</taxon>
        <taxon>Corynebacteriaceae</taxon>
        <taxon>Corynebacterium</taxon>
    </lineage>
</organism>
<evidence type="ECO:0000313" key="3">
    <source>
        <dbReference type="Proteomes" id="UP000068067"/>
    </source>
</evidence>
<evidence type="ECO:0000313" key="2">
    <source>
        <dbReference type="EMBL" id="ALC06282.1"/>
    </source>
</evidence>
<keyword evidence="1" id="KW-0812">Transmembrane</keyword>
<keyword evidence="1" id="KW-1133">Transmembrane helix</keyword>
<dbReference type="OrthoDB" id="4419515at2"/>
<protein>
    <submittedName>
        <fullName evidence="2">Putative membrane protein</fullName>
    </submittedName>
</protein>
<sequence>MKSFPISDMVTAAVQSPPDAGNRWFVYGLFLIAGLFVGGAWSAYKSDNKILMVLAGVIAFAAAGGGIFWMIGEMT</sequence>